<comment type="caution">
    <text evidence="1">The sequence shown here is derived from an EMBL/GenBank/DDBJ whole genome shotgun (WGS) entry which is preliminary data.</text>
</comment>
<gene>
    <name evidence="1" type="ORF">HNQ92_002599</name>
</gene>
<keyword evidence="2" id="KW-1185">Reference proteome</keyword>
<name>A0A840TJS5_9BACT</name>
<dbReference type="RefSeq" id="WP_184174395.1">
    <property type="nucleotide sequence ID" value="NZ_JACHGF010000003.1"/>
</dbReference>
<protein>
    <submittedName>
        <fullName evidence="1">Uncharacterized protein</fullName>
    </submittedName>
</protein>
<dbReference type="AlphaFoldDB" id="A0A840TJS5"/>
<evidence type="ECO:0000313" key="2">
    <source>
        <dbReference type="Proteomes" id="UP000557307"/>
    </source>
</evidence>
<dbReference type="EMBL" id="JACHGF010000003">
    <property type="protein sequence ID" value="MBB5284456.1"/>
    <property type="molecule type" value="Genomic_DNA"/>
</dbReference>
<proteinExistence type="predicted"/>
<organism evidence="1 2">
    <name type="scientific">Rhabdobacter roseus</name>
    <dbReference type="NCBI Taxonomy" id="1655419"/>
    <lineage>
        <taxon>Bacteria</taxon>
        <taxon>Pseudomonadati</taxon>
        <taxon>Bacteroidota</taxon>
        <taxon>Cytophagia</taxon>
        <taxon>Cytophagales</taxon>
        <taxon>Cytophagaceae</taxon>
        <taxon>Rhabdobacter</taxon>
    </lineage>
</organism>
<accession>A0A840TJS5</accession>
<reference evidence="1 2" key="1">
    <citation type="submission" date="2020-08" db="EMBL/GenBank/DDBJ databases">
        <title>Genomic Encyclopedia of Type Strains, Phase IV (KMG-IV): sequencing the most valuable type-strain genomes for metagenomic binning, comparative biology and taxonomic classification.</title>
        <authorList>
            <person name="Goeker M."/>
        </authorList>
    </citation>
    <scope>NUCLEOTIDE SEQUENCE [LARGE SCALE GENOMIC DNA]</scope>
    <source>
        <strain evidence="1 2">DSM 105074</strain>
    </source>
</reference>
<sequence length="82" mass="9212">MTEQERLVELGERYLKAAIAVWEKDYQNHRKLGAWVHEQRVERIIAVAQVIATADLAAAQRESEVPQTVIDVEALTKGGEGQ</sequence>
<evidence type="ECO:0000313" key="1">
    <source>
        <dbReference type="EMBL" id="MBB5284456.1"/>
    </source>
</evidence>
<dbReference type="Proteomes" id="UP000557307">
    <property type="component" value="Unassembled WGS sequence"/>
</dbReference>